<sequence>MNYKMLAKGVGLFTCLAILLTACNTLSPDQFFQKAVLNSNMVSDFGTAQFAKMLESYGKEYPAGVQAPPKKGDEAQEAVKNKALYLEKVIKELKTVSENDDNREIKKLALELYEFTLPAYQNEYAAYAKLCDTKGADDAKVAILKTIDEKYTGRFEVLFTQLMEKGKVYAAKHNLKVTWGN</sequence>
<gene>
    <name evidence="2" type="ORF">SAMN05421788_10419</name>
</gene>
<reference evidence="3" key="1">
    <citation type="submission" date="2017-01" db="EMBL/GenBank/DDBJ databases">
        <authorList>
            <person name="Varghese N."/>
            <person name="Submissions S."/>
        </authorList>
    </citation>
    <scope>NUCLEOTIDE SEQUENCE [LARGE SCALE GENOMIC DNA]</scope>
    <source>
        <strain evidence="3">DSM 21054</strain>
    </source>
</reference>
<dbReference type="EMBL" id="FTOR01000004">
    <property type="protein sequence ID" value="SIT13541.1"/>
    <property type="molecule type" value="Genomic_DNA"/>
</dbReference>
<dbReference type="OrthoDB" id="1191109at2"/>
<evidence type="ECO:0000313" key="3">
    <source>
        <dbReference type="Proteomes" id="UP000186917"/>
    </source>
</evidence>
<keyword evidence="1" id="KW-0732">Signal</keyword>
<keyword evidence="3" id="KW-1185">Reference proteome</keyword>
<dbReference type="RefSeq" id="WP_144264039.1">
    <property type="nucleotide sequence ID" value="NZ_AP017422.1"/>
</dbReference>
<evidence type="ECO:0008006" key="4">
    <source>
        <dbReference type="Google" id="ProtNLM"/>
    </source>
</evidence>
<proteinExistence type="predicted"/>
<dbReference type="Proteomes" id="UP000186917">
    <property type="component" value="Unassembled WGS sequence"/>
</dbReference>
<dbReference type="PROSITE" id="PS51257">
    <property type="entry name" value="PROKAR_LIPOPROTEIN"/>
    <property type="match status" value="1"/>
</dbReference>
<evidence type="ECO:0000256" key="1">
    <source>
        <dbReference type="SAM" id="SignalP"/>
    </source>
</evidence>
<accession>A0A1N7PSG5</accession>
<evidence type="ECO:0000313" key="2">
    <source>
        <dbReference type="EMBL" id="SIT13541.1"/>
    </source>
</evidence>
<protein>
    <recommendedName>
        <fullName evidence="4">Lipoprotein</fullName>
    </recommendedName>
</protein>
<feature type="signal peptide" evidence="1">
    <location>
        <begin position="1"/>
        <end position="27"/>
    </location>
</feature>
<organism evidence="2 3">
    <name type="scientific">Filimonas lacunae</name>
    <dbReference type="NCBI Taxonomy" id="477680"/>
    <lineage>
        <taxon>Bacteria</taxon>
        <taxon>Pseudomonadati</taxon>
        <taxon>Bacteroidota</taxon>
        <taxon>Chitinophagia</taxon>
        <taxon>Chitinophagales</taxon>
        <taxon>Chitinophagaceae</taxon>
        <taxon>Filimonas</taxon>
    </lineage>
</organism>
<dbReference type="AlphaFoldDB" id="A0A1N7PSG5"/>
<name>A0A1N7PSG5_9BACT</name>
<feature type="chain" id="PRO_5012749351" description="Lipoprotein" evidence="1">
    <location>
        <begin position="28"/>
        <end position="181"/>
    </location>
</feature>